<reference evidence="2" key="1">
    <citation type="submission" date="2019-12" db="EMBL/GenBank/DDBJ databases">
        <title>An insight into the sialome of adult female Ixodes ricinus ticks feeding for 6 days.</title>
        <authorList>
            <person name="Perner J."/>
            <person name="Ribeiro J.M.C."/>
        </authorList>
    </citation>
    <scope>NUCLEOTIDE SEQUENCE</scope>
    <source>
        <strain evidence="2">Semi-engorged</strain>
        <tissue evidence="2">Salivary glands</tissue>
    </source>
</reference>
<sequence>MPLAVIILLSFSFLRAFSSFFLFIVLWARLVSNFINTVFFKLFIGDMNCITLLHVVPPCHSPRASSMYK</sequence>
<keyword evidence="1" id="KW-0812">Transmembrane</keyword>
<dbReference type="AlphaFoldDB" id="A0A6B0U198"/>
<accession>A0A6B0U198</accession>
<proteinExistence type="predicted"/>
<keyword evidence="1" id="KW-0472">Membrane</keyword>
<feature type="transmembrane region" description="Helical" evidence="1">
    <location>
        <begin position="34"/>
        <end position="56"/>
    </location>
</feature>
<dbReference type="EMBL" id="GIFC01000427">
    <property type="protein sequence ID" value="MXU82510.1"/>
    <property type="molecule type" value="Transcribed_RNA"/>
</dbReference>
<evidence type="ECO:0000256" key="1">
    <source>
        <dbReference type="SAM" id="Phobius"/>
    </source>
</evidence>
<evidence type="ECO:0000313" key="2">
    <source>
        <dbReference type="EMBL" id="MXU82510.1"/>
    </source>
</evidence>
<protein>
    <submittedName>
        <fullName evidence="2">Putative secreted protein</fullName>
    </submittedName>
</protein>
<name>A0A6B0U198_IXORI</name>
<organism evidence="2">
    <name type="scientific">Ixodes ricinus</name>
    <name type="common">Common tick</name>
    <name type="synonym">Acarus ricinus</name>
    <dbReference type="NCBI Taxonomy" id="34613"/>
    <lineage>
        <taxon>Eukaryota</taxon>
        <taxon>Metazoa</taxon>
        <taxon>Ecdysozoa</taxon>
        <taxon>Arthropoda</taxon>
        <taxon>Chelicerata</taxon>
        <taxon>Arachnida</taxon>
        <taxon>Acari</taxon>
        <taxon>Parasitiformes</taxon>
        <taxon>Ixodida</taxon>
        <taxon>Ixodoidea</taxon>
        <taxon>Ixodidae</taxon>
        <taxon>Ixodinae</taxon>
        <taxon>Ixodes</taxon>
    </lineage>
</organism>
<keyword evidence="1" id="KW-1133">Transmembrane helix</keyword>